<name>A0AAE3T9W3_9RHOB</name>
<dbReference type="Gene3D" id="1.20.1050.10">
    <property type="match status" value="1"/>
</dbReference>
<dbReference type="InterPro" id="IPR036282">
    <property type="entry name" value="Glutathione-S-Trfase_C_sf"/>
</dbReference>
<dbReference type="Gene3D" id="3.40.30.10">
    <property type="entry name" value="Glutaredoxin"/>
    <property type="match status" value="1"/>
</dbReference>
<dbReference type="PROSITE" id="PS50404">
    <property type="entry name" value="GST_NTER"/>
    <property type="match status" value="1"/>
</dbReference>
<dbReference type="InterPro" id="IPR036249">
    <property type="entry name" value="Thioredoxin-like_sf"/>
</dbReference>
<evidence type="ECO:0000259" key="1">
    <source>
        <dbReference type="PROSITE" id="PS50404"/>
    </source>
</evidence>
<accession>A0AAE3T9W3</accession>
<reference evidence="2" key="1">
    <citation type="submission" date="2023-03" db="EMBL/GenBank/DDBJ databases">
        <title>Multiphase analysis and comparison of six strains from genera Psychromarinibacter, Lutimaribacter, and Maritimibacter, including a novel species: Psychromarinibacter sediminicola sp. nov.</title>
        <authorList>
            <person name="Wang Y.-H."/>
            <person name="Ye M.-Q."/>
            <person name="Du Z.-J."/>
        </authorList>
    </citation>
    <scope>NUCLEOTIDE SEQUENCE</scope>
    <source>
        <strain evidence="2">C21-152</strain>
    </source>
</reference>
<dbReference type="Pfam" id="PF13409">
    <property type="entry name" value="GST_N_2"/>
    <property type="match status" value="1"/>
</dbReference>
<evidence type="ECO:0000313" key="3">
    <source>
        <dbReference type="Proteomes" id="UP001220964"/>
    </source>
</evidence>
<dbReference type="Proteomes" id="UP001220964">
    <property type="component" value="Unassembled WGS sequence"/>
</dbReference>
<sequence length="219" mass="23572">MKLHWSPRSPFVRKVMIVLHETGQLPEVELVPNTVALHLPPDPEVLAANPLGKIPALVTEGGTVLFDSRVICEYLDLRSGTGLFPAQTEARIDQLRWQALGDGLTDILLLWRTELTREAGPWTAVTDGWRAKVRAAMARLEAEADALAAGPSGIGQVAVICALGQLDFRWPDCAWRAHFPQLARAEAVWAAWESVKATAVAGDGAGPDAVTAGQLTFGP</sequence>
<dbReference type="PANTHER" id="PTHR42673:SF4">
    <property type="entry name" value="MALEYLACETOACETATE ISOMERASE"/>
    <property type="match status" value="1"/>
</dbReference>
<feature type="domain" description="GST N-terminal" evidence="1">
    <location>
        <begin position="1"/>
        <end position="83"/>
    </location>
</feature>
<dbReference type="CDD" id="cd03049">
    <property type="entry name" value="GST_N_3"/>
    <property type="match status" value="1"/>
</dbReference>
<dbReference type="GO" id="GO:0006749">
    <property type="term" value="P:glutathione metabolic process"/>
    <property type="evidence" value="ECO:0007669"/>
    <property type="project" value="TreeGrafter"/>
</dbReference>
<evidence type="ECO:0000313" key="2">
    <source>
        <dbReference type="EMBL" id="MDF0601374.1"/>
    </source>
</evidence>
<dbReference type="AlphaFoldDB" id="A0AAE3T9W3"/>
<dbReference type="SUPFAM" id="SSF47616">
    <property type="entry name" value="GST C-terminal domain-like"/>
    <property type="match status" value="1"/>
</dbReference>
<proteinExistence type="predicted"/>
<dbReference type="RefSeq" id="WP_275567515.1">
    <property type="nucleotide sequence ID" value="NZ_JARGYC010000026.1"/>
</dbReference>
<dbReference type="GO" id="GO:0004364">
    <property type="term" value="F:glutathione transferase activity"/>
    <property type="evidence" value="ECO:0007669"/>
    <property type="project" value="TreeGrafter"/>
</dbReference>
<dbReference type="EMBL" id="JARGYC010000026">
    <property type="protein sequence ID" value="MDF0601374.1"/>
    <property type="molecule type" value="Genomic_DNA"/>
</dbReference>
<dbReference type="PANTHER" id="PTHR42673">
    <property type="entry name" value="MALEYLACETOACETATE ISOMERASE"/>
    <property type="match status" value="1"/>
</dbReference>
<gene>
    <name evidence="2" type="ORF">P1J78_11580</name>
</gene>
<dbReference type="SUPFAM" id="SSF52833">
    <property type="entry name" value="Thioredoxin-like"/>
    <property type="match status" value="1"/>
</dbReference>
<organism evidence="2 3">
    <name type="scientific">Psychromarinibacter sediminicola</name>
    <dbReference type="NCBI Taxonomy" id="3033385"/>
    <lineage>
        <taxon>Bacteria</taxon>
        <taxon>Pseudomonadati</taxon>
        <taxon>Pseudomonadota</taxon>
        <taxon>Alphaproteobacteria</taxon>
        <taxon>Rhodobacterales</taxon>
        <taxon>Paracoccaceae</taxon>
        <taxon>Psychromarinibacter</taxon>
    </lineage>
</organism>
<comment type="caution">
    <text evidence="2">The sequence shown here is derived from an EMBL/GenBank/DDBJ whole genome shotgun (WGS) entry which is preliminary data.</text>
</comment>
<keyword evidence="3" id="KW-1185">Reference proteome</keyword>
<dbReference type="GO" id="GO:0006559">
    <property type="term" value="P:L-phenylalanine catabolic process"/>
    <property type="evidence" value="ECO:0007669"/>
    <property type="project" value="TreeGrafter"/>
</dbReference>
<dbReference type="InterPro" id="IPR004045">
    <property type="entry name" value="Glutathione_S-Trfase_N"/>
</dbReference>
<dbReference type="GO" id="GO:0016034">
    <property type="term" value="F:maleylacetoacetate isomerase activity"/>
    <property type="evidence" value="ECO:0007669"/>
    <property type="project" value="TreeGrafter"/>
</dbReference>
<protein>
    <submittedName>
        <fullName evidence="2">Glutathione S-transferase N-terminal domain-containing protein</fullName>
    </submittedName>
</protein>